<keyword evidence="2" id="KW-1185">Reference proteome</keyword>
<comment type="caution">
    <text evidence="1">The sequence shown here is derived from an EMBL/GenBank/DDBJ whole genome shotgun (WGS) entry which is preliminary data.</text>
</comment>
<reference evidence="1 2" key="1">
    <citation type="journal article" date="2020" name="Phytopathology">
        <title>Genome Sequence Resources of Colletotrichum truncatum, C. plurivorum, C. musicola, and C. sojae: Four Species Pathogenic to Soybean (Glycine max).</title>
        <authorList>
            <person name="Rogerio F."/>
            <person name="Boufleur T.R."/>
            <person name="Ciampi-Guillardi M."/>
            <person name="Sukno S.A."/>
            <person name="Thon M.R."/>
            <person name="Massola Junior N.S."/>
            <person name="Baroncelli R."/>
        </authorList>
    </citation>
    <scope>NUCLEOTIDE SEQUENCE [LARGE SCALE GENOMIC DNA]</scope>
    <source>
        <strain evidence="1 2">CMES1059</strain>
    </source>
</reference>
<evidence type="ECO:0000313" key="2">
    <source>
        <dbReference type="Proteomes" id="UP000805649"/>
    </source>
</evidence>
<protein>
    <submittedName>
        <fullName evidence="1">Uncharacterized protein</fullName>
    </submittedName>
</protein>
<proteinExistence type="predicted"/>
<accession>A0ACC3Z7E8</accession>
<evidence type="ECO:0000313" key="1">
    <source>
        <dbReference type="EMBL" id="KAL0940042.1"/>
    </source>
</evidence>
<sequence>MTTPNPHVSPPEHYGGLEVDTRQTAGGGWNSDDFTKFRVTNQNPSNLPQVYSPELPEVAPYQGRDASMPQAVDPAYSGAGAGTGASAAAAPAAAVYDSGYYAPKAPHEEAVIEEIKEPKVRTICGMRRKVFWIVLVVALIVVIGAGVGGGVGGALAAQNSAQDGSLGGSSTGGSGSNGDSGSGSGSGSGNGGGSSGGSGGSGNSSDSTSQGAILPASNIGSLNFTDLYGFENHMVFYQLRTKQVWQSFWNSSTKVWTSADAKVGDTVKEGTPISNSLFWHSNSSRDIRIYYLNEKNQVMGQINANPVYGLTWDKSGVSEQFTAAASSQLLSNGQYSADSYLSNLVLYQDSGSTLRVLRRTGGNTDWVATGISTSFGKPADGTGLSFIPVYTTERTKKMNLFYVSDSGSLVGLTLTNNNDWSGETLPTTVETNSSITAFSSGYNNTDLTIHVLATQTGKAPVLTTYSDGKWKNEGEIETMSGDDRPIKISANLGGRVYGIVERSSNKVEIVEWEWTGGTSYNKIGVVDVVT</sequence>
<gene>
    <name evidence="1" type="ORF">CTRU02_206652</name>
</gene>
<dbReference type="EMBL" id="VUJX02000003">
    <property type="protein sequence ID" value="KAL0940042.1"/>
    <property type="molecule type" value="Genomic_DNA"/>
</dbReference>
<dbReference type="Proteomes" id="UP000805649">
    <property type="component" value="Unassembled WGS sequence"/>
</dbReference>
<name>A0ACC3Z7E8_COLTU</name>
<organism evidence="1 2">
    <name type="scientific">Colletotrichum truncatum</name>
    <name type="common">Anthracnose fungus</name>
    <name type="synonym">Colletotrichum capsici</name>
    <dbReference type="NCBI Taxonomy" id="5467"/>
    <lineage>
        <taxon>Eukaryota</taxon>
        <taxon>Fungi</taxon>
        <taxon>Dikarya</taxon>
        <taxon>Ascomycota</taxon>
        <taxon>Pezizomycotina</taxon>
        <taxon>Sordariomycetes</taxon>
        <taxon>Hypocreomycetidae</taxon>
        <taxon>Glomerellales</taxon>
        <taxon>Glomerellaceae</taxon>
        <taxon>Colletotrichum</taxon>
        <taxon>Colletotrichum truncatum species complex</taxon>
    </lineage>
</organism>